<evidence type="ECO:0000313" key="2">
    <source>
        <dbReference type="EMBL" id="KAJ1688627.1"/>
    </source>
</evidence>
<dbReference type="PANTHER" id="PTHR36034">
    <property type="entry name" value="EXPRESSED PROTEIN"/>
    <property type="match status" value="1"/>
</dbReference>
<feature type="region of interest" description="Disordered" evidence="1">
    <location>
        <begin position="58"/>
        <end position="92"/>
    </location>
</feature>
<proteinExistence type="predicted"/>
<accession>A0A9Q0C7G2</accession>
<dbReference type="OrthoDB" id="1918650at2759"/>
<sequence>MNFLYRSQPAAAAAAEVVPESDPIAGRDTSMTMTMTMGPHAQAPAPATLEGLIAAEDPFALPGGSDSDGDGDSDGNSHSRNSEHVPFPFPDGKHADVSPAHGCITIPKALPLPDDWTHLSDLAHLHSLDRSFLFPGEQLHILLSLSPSALSSLSLSNGYQPHIPTNLLQTFTNSTFFARIAQSHDPLWSRNKRPPPPHTSFNFNAVSDKGFFDSTTAGGLARDAANSFFLSNGDIVVPLRLNVGITNSIPDPILEVLQFDKCQWAKDTAIHSSDPYPIPDPCHDLLTWLHPLDRTLAPPPSISPPVNPPAITHKPSVSSSSTSQIFSFSNFRSYSMPTMPPVTAAPPPPPPSVNNMEEFDNVSLDRSTKGADSGEGKLSFRGVMLETERYSVRAGLEGVYLPGKRWRKQVEIVQPVQVHSFAAKCTTENLLCVQVKNVAPEHLSDIIIYVDALTIVFEETSKNGPGAGTCKPLSLPIASIEAGDGHCLPNIALRRGEEHSFILKPATTLHRDTKGGYETNSSLLNSRPGSSSSNLPLKSRVSEPKSNSSSSDRYAILVSYRCNYSESKLFFKQATSWHPSVARDVMISVSSEPYNQVVRQSMRVPQLPVQVLTLEATNHTPEDLTLTVLAPEPSASSPSVIPLNSAPTAPAGSSFSTESTKEGNGIASCSHLWLQSAVPLGCVPAQSSATVKLELLPLTDGIITLNTLQVTIKEKGVTYVPEHSLEIYATSGISTGIS</sequence>
<evidence type="ECO:0000313" key="3">
    <source>
        <dbReference type="Proteomes" id="UP001151287"/>
    </source>
</evidence>
<feature type="region of interest" description="Disordered" evidence="1">
    <location>
        <begin position="18"/>
        <end position="43"/>
    </location>
</feature>
<dbReference type="AlphaFoldDB" id="A0A9Q0C7G2"/>
<keyword evidence="3" id="KW-1185">Reference proteome</keyword>
<feature type="compositionally biased region" description="Polar residues" evidence="1">
    <location>
        <begin position="645"/>
        <end position="658"/>
    </location>
</feature>
<evidence type="ECO:0000256" key="1">
    <source>
        <dbReference type="SAM" id="MobiDB-lite"/>
    </source>
</evidence>
<dbReference type="Proteomes" id="UP001151287">
    <property type="component" value="Unassembled WGS sequence"/>
</dbReference>
<name>A0A9Q0C7G2_9POAL</name>
<feature type="region of interest" description="Disordered" evidence="1">
    <location>
        <begin position="637"/>
        <end position="660"/>
    </location>
</feature>
<reference evidence="2" key="1">
    <citation type="journal article" date="2022" name="Cell">
        <title>Repeat-based holocentromeres influence genome architecture and karyotype evolution.</title>
        <authorList>
            <person name="Hofstatter P.G."/>
            <person name="Thangavel G."/>
            <person name="Lux T."/>
            <person name="Neumann P."/>
            <person name="Vondrak T."/>
            <person name="Novak P."/>
            <person name="Zhang M."/>
            <person name="Costa L."/>
            <person name="Castellani M."/>
            <person name="Scott A."/>
            <person name="Toegelov H."/>
            <person name="Fuchs J."/>
            <person name="Mata-Sucre Y."/>
            <person name="Dias Y."/>
            <person name="Vanzela A.L.L."/>
            <person name="Huettel B."/>
            <person name="Almeida C.C.S."/>
            <person name="Simkova H."/>
            <person name="Souza G."/>
            <person name="Pedrosa-Harand A."/>
            <person name="Macas J."/>
            <person name="Mayer K.F.X."/>
            <person name="Houben A."/>
            <person name="Marques A."/>
        </authorList>
    </citation>
    <scope>NUCLEOTIDE SEQUENCE</scope>
    <source>
        <strain evidence="2">RhyBre1mFocal</strain>
    </source>
</reference>
<feature type="region of interest" description="Disordered" evidence="1">
    <location>
        <begin position="512"/>
        <end position="549"/>
    </location>
</feature>
<evidence type="ECO:0008006" key="4">
    <source>
        <dbReference type="Google" id="ProtNLM"/>
    </source>
</evidence>
<gene>
    <name evidence="2" type="ORF">LUZ63_012782</name>
</gene>
<feature type="compositionally biased region" description="Low complexity" evidence="1">
    <location>
        <begin position="520"/>
        <end position="537"/>
    </location>
</feature>
<protein>
    <recommendedName>
        <fullName evidence="4">TRAPP trafficking subunit Trs65-domain-containing protein</fullName>
    </recommendedName>
</protein>
<organism evidence="2 3">
    <name type="scientific">Rhynchospora breviuscula</name>
    <dbReference type="NCBI Taxonomy" id="2022672"/>
    <lineage>
        <taxon>Eukaryota</taxon>
        <taxon>Viridiplantae</taxon>
        <taxon>Streptophyta</taxon>
        <taxon>Embryophyta</taxon>
        <taxon>Tracheophyta</taxon>
        <taxon>Spermatophyta</taxon>
        <taxon>Magnoliopsida</taxon>
        <taxon>Liliopsida</taxon>
        <taxon>Poales</taxon>
        <taxon>Cyperaceae</taxon>
        <taxon>Cyperoideae</taxon>
        <taxon>Rhynchosporeae</taxon>
        <taxon>Rhynchospora</taxon>
    </lineage>
</organism>
<dbReference type="EMBL" id="JAMQYH010000004">
    <property type="protein sequence ID" value="KAJ1688627.1"/>
    <property type="molecule type" value="Genomic_DNA"/>
</dbReference>
<dbReference type="PANTHER" id="PTHR36034:SF2">
    <property type="entry name" value="EXPRESSED PROTEIN"/>
    <property type="match status" value="1"/>
</dbReference>
<comment type="caution">
    <text evidence="2">The sequence shown here is derived from an EMBL/GenBank/DDBJ whole genome shotgun (WGS) entry which is preliminary data.</text>
</comment>